<organism evidence="1">
    <name type="scientific">Glycine max</name>
    <name type="common">Soybean</name>
    <name type="synonym">Glycine hispida</name>
    <dbReference type="NCBI Taxonomy" id="3847"/>
    <lineage>
        <taxon>Eukaryota</taxon>
        <taxon>Viridiplantae</taxon>
        <taxon>Streptophyta</taxon>
        <taxon>Embryophyta</taxon>
        <taxon>Tracheophyta</taxon>
        <taxon>Spermatophyta</taxon>
        <taxon>Magnoliopsida</taxon>
        <taxon>eudicotyledons</taxon>
        <taxon>Gunneridae</taxon>
        <taxon>Pentapetalae</taxon>
        <taxon>rosids</taxon>
        <taxon>fabids</taxon>
        <taxon>Fabales</taxon>
        <taxon>Fabaceae</taxon>
        <taxon>Papilionoideae</taxon>
        <taxon>50 kb inversion clade</taxon>
        <taxon>NPAAA clade</taxon>
        <taxon>indigoferoid/millettioid clade</taxon>
        <taxon>Phaseoleae</taxon>
        <taxon>Glycine</taxon>
        <taxon>Glycine subgen. Soja</taxon>
    </lineage>
</organism>
<feature type="non-terminal residue" evidence="1">
    <location>
        <position position="1"/>
    </location>
</feature>
<proteinExistence type="evidence at transcript level"/>
<evidence type="ECO:0000313" key="1">
    <source>
        <dbReference type="EMBL" id="ACU17564.1"/>
    </source>
</evidence>
<protein>
    <submittedName>
        <fullName evidence="1">Uncharacterized protein</fullName>
    </submittedName>
</protein>
<reference evidence="1" key="1">
    <citation type="submission" date="2009-08" db="EMBL/GenBank/DDBJ databases">
        <authorList>
            <person name="Cheung F."/>
            <person name="Xiao Y."/>
            <person name="Chan A."/>
            <person name="Moskal W."/>
            <person name="Town C.D."/>
        </authorList>
    </citation>
    <scope>NUCLEOTIDE SEQUENCE</scope>
</reference>
<sequence length="37" mass="4296">KNCLITYKLITDYNVERIGSTSLEESTGNEQEQINYQ</sequence>
<dbReference type="AlphaFoldDB" id="C6T6W2"/>
<dbReference type="EMBL" id="BT093179">
    <property type="protein sequence ID" value="ACU17564.1"/>
    <property type="molecule type" value="mRNA"/>
</dbReference>
<name>C6T6W2_SOYBN</name>
<accession>C6T6W2</accession>